<evidence type="ECO:0000256" key="6">
    <source>
        <dbReference type="RuleBase" id="RU363053"/>
    </source>
</evidence>
<name>A0A1S3KFE9_LINAN</name>
<evidence type="ECO:0000256" key="2">
    <source>
        <dbReference type="ARBA" id="ARBA00006824"/>
    </source>
</evidence>
<reference evidence="8" key="1">
    <citation type="submission" date="2025-08" db="UniProtKB">
        <authorList>
            <consortium name="RefSeq"/>
        </authorList>
    </citation>
    <scope>IDENTIFICATION</scope>
    <source>
        <tissue evidence="8">Gonads</tissue>
    </source>
</reference>
<evidence type="ECO:0000256" key="5">
    <source>
        <dbReference type="ARBA" id="ARBA00023136"/>
    </source>
</evidence>
<dbReference type="KEGG" id="lak:106181513"/>
<dbReference type="GO" id="GO:0016020">
    <property type="term" value="C:membrane"/>
    <property type="evidence" value="ECO:0007669"/>
    <property type="project" value="UniProtKB-SubCell"/>
</dbReference>
<keyword evidence="7" id="KW-1185">Reference proteome</keyword>
<evidence type="ECO:0000256" key="1">
    <source>
        <dbReference type="ARBA" id="ARBA00004141"/>
    </source>
</evidence>
<dbReference type="InterPro" id="IPR007248">
    <property type="entry name" value="Mpv17_PMP22"/>
</dbReference>
<comment type="similarity">
    <text evidence="2 6">Belongs to the peroxisomal membrane protein PXMP2/4 family.</text>
</comment>
<dbReference type="GeneID" id="106181513"/>
<evidence type="ECO:0000256" key="3">
    <source>
        <dbReference type="ARBA" id="ARBA00022692"/>
    </source>
</evidence>
<dbReference type="STRING" id="7574.A0A1S3KFE9"/>
<protein>
    <submittedName>
        <fullName evidence="8">Mpv17-like protein</fullName>
    </submittedName>
</protein>
<dbReference type="PANTHER" id="PTHR11266:SF123">
    <property type="entry name" value="MPV17-LIKE PROTEIN"/>
    <property type="match status" value="1"/>
</dbReference>
<keyword evidence="4 6" id="KW-1133">Transmembrane helix</keyword>
<comment type="subcellular location">
    <subcellularLocation>
        <location evidence="1">Membrane</location>
        <topology evidence="1">Multi-pass membrane protein</topology>
    </subcellularLocation>
</comment>
<keyword evidence="3 6" id="KW-0812">Transmembrane</keyword>
<dbReference type="Pfam" id="PF04117">
    <property type="entry name" value="Mpv17_PMP22"/>
    <property type="match status" value="1"/>
</dbReference>
<evidence type="ECO:0000313" key="8">
    <source>
        <dbReference type="RefSeq" id="XP_013421365.1"/>
    </source>
</evidence>
<dbReference type="GO" id="GO:0005739">
    <property type="term" value="C:mitochondrion"/>
    <property type="evidence" value="ECO:0007669"/>
    <property type="project" value="TreeGrafter"/>
</dbReference>
<dbReference type="Proteomes" id="UP000085678">
    <property type="component" value="Unplaced"/>
</dbReference>
<evidence type="ECO:0000313" key="7">
    <source>
        <dbReference type="Proteomes" id="UP000085678"/>
    </source>
</evidence>
<feature type="transmembrane region" description="Helical" evidence="6">
    <location>
        <begin position="85"/>
        <end position="108"/>
    </location>
</feature>
<gene>
    <name evidence="8" type="primary">LOC106181513</name>
</gene>
<accession>A0A1S3KFE9</accession>
<dbReference type="RefSeq" id="XP_013421365.1">
    <property type="nucleotide sequence ID" value="XM_013565911.1"/>
</dbReference>
<dbReference type="InParanoid" id="A0A1S3KFE9"/>
<proteinExistence type="inferred from homology"/>
<keyword evidence="5 6" id="KW-0472">Membrane</keyword>
<feature type="transmembrane region" description="Helical" evidence="6">
    <location>
        <begin position="54"/>
        <end position="73"/>
    </location>
</feature>
<sequence>MSFMRSLKFIQQCYVKHPLISNMATVSFLYASGDISQQTIKGVDKYNWANTGRITLLTGSLFGPFYTAWYPFLERVFPGRSARAVLKKIACDQGIAGGILLMVFYVGLSVLERKENVFEEAKQKWPKTFLTGCVFWPTVQSVNFFYVPTYLRTVYVACWSFLWTNILCYLKSTPADDLKDKLHVPESIASLGGMTVNKEKEQ</sequence>
<dbReference type="PANTHER" id="PTHR11266">
    <property type="entry name" value="PEROXISOMAL MEMBRANE PROTEIN 2, PXMP2 MPV17"/>
    <property type="match status" value="1"/>
</dbReference>
<organism evidence="7 8">
    <name type="scientific">Lingula anatina</name>
    <name type="common">Brachiopod</name>
    <name type="synonym">Lingula unguis</name>
    <dbReference type="NCBI Taxonomy" id="7574"/>
    <lineage>
        <taxon>Eukaryota</taxon>
        <taxon>Metazoa</taxon>
        <taxon>Spiralia</taxon>
        <taxon>Lophotrochozoa</taxon>
        <taxon>Brachiopoda</taxon>
        <taxon>Linguliformea</taxon>
        <taxon>Lingulata</taxon>
        <taxon>Lingulida</taxon>
        <taxon>Linguloidea</taxon>
        <taxon>Lingulidae</taxon>
        <taxon>Lingula</taxon>
    </lineage>
</organism>
<dbReference type="GO" id="GO:0061668">
    <property type="term" value="P:mitochondrial ribosome assembly"/>
    <property type="evidence" value="ECO:0007669"/>
    <property type="project" value="TreeGrafter"/>
</dbReference>
<dbReference type="AlphaFoldDB" id="A0A1S3KFE9"/>
<dbReference type="OrthoDB" id="10267969at2759"/>
<evidence type="ECO:0000256" key="4">
    <source>
        <dbReference type="ARBA" id="ARBA00022989"/>
    </source>
</evidence>
<dbReference type="FunCoup" id="A0A1S3KFE9">
    <property type="interactions" value="115"/>
</dbReference>